<organism evidence="3 4">
    <name type="scientific">Desulfosarcina widdelii</name>
    <dbReference type="NCBI Taxonomy" id="947919"/>
    <lineage>
        <taxon>Bacteria</taxon>
        <taxon>Pseudomonadati</taxon>
        <taxon>Thermodesulfobacteriota</taxon>
        <taxon>Desulfobacteria</taxon>
        <taxon>Desulfobacterales</taxon>
        <taxon>Desulfosarcinaceae</taxon>
        <taxon>Desulfosarcina</taxon>
    </lineage>
</organism>
<dbReference type="Gene3D" id="3.50.70.10">
    <property type="match status" value="1"/>
</dbReference>
<evidence type="ECO:0000256" key="1">
    <source>
        <dbReference type="SAM" id="SignalP"/>
    </source>
</evidence>
<evidence type="ECO:0000259" key="2">
    <source>
        <dbReference type="Pfam" id="PF16036"/>
    </source>
</evidence>
<proteinExistence type="predicted"/>
<dbReference type="AlphaFoldDB" id="A0A5K7ZC18"/>
<dbReference type="InterPro" id="IPR036298">
    <property type="entry name" value="Chalcone_isomerase_sf"/>
</dbReference>
<evidence type="ECO:0000313" key="3">
    <source>
        <dbReference type="EMBL" id="BBO78648.1"/>
    </source>
</evidence>
<dbReference type="InterPro" id="IPR016088">
    <property type="entry name" value="Chalcone_isomerase_3-sand"/>
</dbReference>
<feature type="chain" id="PRO_5024430033" description="Chalcone isomerase domain-containing protein" evidence="1">
    <location>
        <begin position="22"/>
        <end position="189"/>
    </location>
</feature>
<keyword evidence="4" id="KW-1185">Reference proteome</keyword>
<dbReference type="RefSeq" id="WP_155307265.1">
    <property type="nucleotide sequence ID" value="NZ_AP021875.1"/>
</dbReference>
<sequence length="189" mass="20850">MKPIFAFLLFTILLTAPGSKAETTVVVDDFRFTKTVDIQDQRLKLKGAGLLRYMVFIKAYAGALYLPDSAPSDPVLAPVAKRLELAYYHAIGSEDFAKATRAKIHDNVNAEQAEKLRARIDRLAAMYRDVKPGDRYALTYLPGKGTRLSLNGEDLGLIPGDDFAGAVFSIWLGDHPIDETFRDTLLGVS</sequence>
<dbReference type="GO" id="GO:0016872">
    <property type="term" value="F:intramolecular lyase activity"/>
    <property type="evidence" value="ECO:0007669"/>
    <property type="project" value="InterPro"/>
</dbReference>
<keyword evidence="1" id="KW-0732">Signal</keyword>
<dbReference type="KEGG" id="dwd:DSCW_60650"/>
<reference evidence="3 4" key="1">
    <citation type="submission" date="2019-11" db="EMBL/GenBank/DDBJ databases">
        <title>Comparative genomics of hydrocarbon-degrading Desulfosarcina strains.</title>
        <authorList>
            <person name="Watanabe M."/>
            <person name="Kojima H."/>
            <person name="Fukui M."/>
        </authorList>
    </citation>
    <scope>NUCLEOTIDE SEQUENCE [LARGE SCALE GENOMIC DNA]</scope>
    <source>
        <strain evidence="3 4">PP31</strain>
    </source>
</reference>
<feature type="domain" description="Chalcone isomerase" evidence="2">
    <location>
        <begin position="27"/>
        <end position="187"/>
    </location>
</feature>
<dbReference type="InterPro" id="IPR016087">
    <property type="entry name" value="Chalcone_isomerase"/>
</dbReference>
<dbReference type="OrthoDB" id="9795336at2"/>
<dbReference type="Pfam" id="PF16036">
    <property type="entry name" value="Chalcone_3"/>
    <property type="match status" value="1"/>
</dbReference>
<feature type="signal peptide" evidence="1">
    <location>
        <begin position="1"/>
        <end position="21"/>
    </location>
</feature>
<accession>A0A5K7ZC18</accession>
<dbReference type="SUPFAM" id="SSF54626">
    <property type="entry name" value="Chalcone isomerase"/>
    <property type="match status" value="1"/>
</dbReference>
<dbReference type="EMBL" id="AP021875">
    <property type="protein sequence ID" value="BBO78648.1"/>
    <property type="molecule type" value="Genomic_DNA"/>
</dbReference>
<gene>
    <name evidence="3" type="ORF">DSCW_60650</name>
</gene>
<protein>
    <recommendedName>
        <fullName evidence="2">Chalcone isomerase domain-containing protein</fullName>
    </recommendedName>
</protein>
<dbReference type="Proteomes" id="UP000427769">
    <property type="component" value="Chromosome"/>
</dbReference>
<evidence type="ECO:0000313" key="4">
    <source>
        <dbReference type="Proteomes" id="UP000427769"/>
    </source>
</evidence>
<name>A0A5K7ZC18_9BACT</name>